<sequence>MPNRIITSILFATVATAATVANTEFTDSLKTPELNNQNVTATNCAHRLFTTSKSFDMIASLQYFNKIKERPQFSHLAADSAFMSELNTINDNVSASKLCNLYASFGGNRHDTDSCVVFFTLLAENNDVIKYDESWVNNIVNLSPQISSCLSAINNAGYSEYWVSDIKPVIDGYINSYPVSEKALNAIHDAMTEFSGPEILPPTHSNIYILNIDNAFNLSDESFCCTPILLNTEFEKKFRLDFLKVYIHENLHRLSISGELMNRLDELMADDFYHENENVARSHNEGRNEAFVVAAEVFISHKIGRRDNRSVYNEFKEYVDGSLVLAPIIYIHLHDKQEAESLNDFILRLFDNGTIKTGYVKTAYDKAMSRLETAIPQTEI</sequence>
<dbReference type="Proteomes" id="UP001565200">
    <property type="component" value="Unassembled WGS sequence"/>
</dbReference>
<evidence type="ECO:0008006" key="4">
    <source>
        <dbReference type="Google" id="ProtNLM"/>
    </source>
</evidence>
<dbReference type="RefSeq" id="WP_121700266.1">
    <property type="nucleotide sequence ID" value="NZ_JBCLPP010000008.1"/>
</dbReference>
<comment type="caution">
    <text evidence="2">The sequence shown here is derived from an EMBL/GenBank/DDBJ whole genome shotgun (WGS) entry which is preliminary data.</text>
</comment>
<keyword evidence="1" id="KW-0732">Signal</keyword>
<organism evidence="2 3">
    <name type="scientific">Heminiphilus faecis</name>
    <dbReference type="NCBI Taxonomy" id="2601703"/>
    <lineage>
        <taxon>Bacteria</taxon>
        <taxon>Pseudomonadati</taxon>
        <taxon>Bacteroidota</taxon>
        <taxon>Bacteroidia</taxon>
        <taxon>Bacteroidales</taxon>
        <taxon>Muribaculaceae</taxon>
        <taxon>Heminiphilus</taxon>
    </lineage>
</organism>
<feature type="chain" id="PRO_5046122329" description="DUF4932 domain-containing protein" evidence="1">
    <location>
        <begin position="18"/>
        <end position="380"/>
    </location>
</feature>
<proteinExistence type="predicted"/>
<reference evidence="2 3" key="1">
    <citation type="submission" date="2024-03" db="EMBL/GenBank/DDBJ databases">
        <title>Mouse gut bacterial collection (mGBC) of GemPharmatech.</title>
        <authorList>
            <person name="He Y."/>
            <person name="Dong L."/>
            <person name="Wu D."/>
            <person name="Gao X."/>
            <person name="Lin Z."/>
        </authorList>
    </citation>
    <scope>NUCLEOTIDE SEQUENCE [LARGE SCALE GENOMIC DNA]</scope>
    <source>
        <strain evidence="2 3">54-13</strain>
    </source>
</reference>
<dbReference type="EMBL" id="JBCLPP010000008">
    <property type="protein sequence ID" value="MEY8244750.1"/>
    <property type="molecule type" value="Genomic_DNA"/>
</dbReference>
<gene>
    <name evidence="2" type="ORF">AAK873_03830</name>
</gene>
<name>A0ABV4CW25_9BACT</name>
<protein>
    <recommendedName>
        <fullName evidence="4">DUF4932 domain-containing protein</fullName>
    </recommendedName>
</protein>
<evidence type="ECO:0000313" key="3">
    <source>
        <dbReference type="Proteomes" id="UP001565200"/>
    </source>
</evidence>
<feature type="signal peptide" evidence="1">
    <location>
        <begin position="1"/>
        <end position="17"/>
    </location>
</feature>
<keyword evidence="3" id="KW-1185">Reference proteome</keyword>
<evidence type="ECO:0000313" key="2">
    <source>
        <dbReference type="EMBL" id="MEY8244750.1"/>
    </source>
</evidence>
<evidence type="ECO:0000256" key="1">
    <source>
        <dbReference type="SAM" id="SignalP"/>
    </source>
</evidence>
<accession>A0ABV4CW25</accession>